<evidence type="ECO:0000313" key="8">
    <source>
        <dbReference type="EMBL" id="KAH0215280.1"/>
    </source>
</evidence>
<feature type="transmembrane region" description="Helical" evidence="6">
    <location>
        <begin position="494"/>
        <end position="517"/>
    </location>
</feature>
<organism evidence="8 9">
    <name type="scientific">Aureobasidium melanogenum</name>
    <name type="common">Aureobasidium pullulans var. melanogenum</name>
    <dbReference type="NCBI Taxonomy" id="46634"/>
    <lineage>
        <taxon>Eukaryota</taxon>
        <taxon>Fungi</taxon>
        <taxon>Dikarya</taxon>
        <taxon>Ascomycota</taxon>
        <taxon>Pezizomycotina</taxon>
        <taxon>Dothideomycetes</taxon>
        <taxon>Dothideomycetidae</taxon>
        <taxon>Dothideales</taxon>
        <taxon>Saccotheciaceae</taxon>
        <taxon>Aureobasidium</taxon>
    </lineage>
</organism>
<dbReference type="GO" id="GO:0005886">
    <property type="term" value="C:plasma membrane"/>
    <property type="evidence" value="ECO:0007669"/>
    <property type="project" value="TreeGrafter"/>
</dbReference>
<feature type="compositionally biased region" description="Polar residues" evidence="5">
    <location>
        <begin position="44"/>
        <end position="53"/>
    </location>
</feature>
<evidence type="ECO:0000256" key="4">
    <source>
        <dbReference type="ARBA" id="ARBA00023136"/>
    </source>
</evidence>
<dbReference type="InterPro" id="IPR020846">
    <property type="entry name" value="MFS_dom"/>
</dbReference>
<dbReference type="InterPro" id="IPR011701">
    <property type="entry name" value="MFS"/>
</dbReference>
<gene>
    <name evidence="8" type="ORF">KCV03_g8079</name>
</gene>
<evidence type="ECO:0000256" key="2">
    <source>
        <dbReference type="ARBA" id="ARBA00022692"/>
    </source>
</evidence>
<dbReference type="AlphaFoldDB" id="A0A9P8GAT6"/>
<feature type="transmembrane region" description="Helical" evidence="6">
    <location>
        <begin position="324"/>
        <end position="343"/>
    </location>
</feature>
<evidence type="ECO:0000256" key="3">
    <source>
        <dbReference type="ARBA" id="ARBA00022989"/>
    </source>
</evidence>
<keyword evidence="4 6" id="KW-0472">Membrane</keyword>
<dbReference type="Proteomes" id="UP000767238">
    <property type="component" value="Unassembled WGS sequence"/>
</dbReference>
<feature type="transmembrane region" description="Helical" evidence="6">
    <location>
        <begin position="124"/>
        <end position="146"/>
    </location>
</feature>
<dbReference type="GO" id="GO:0022857">
    <property type="term" value="F:transmembrane transporter activity"/>
    <property type="evidence" value="ECO:0007669"/>
    <property type="project" value="InterPro"/>
</dbReference>
<dbReference type="PANTHER" id="PTHR23502">
    <property type="entry name" value="MAJOR FACILITATOR SUPERFAMILY"/>
    <property type="match status" value="1"/>
</dbReference>
<dbReference type="InterPro" id="IPR036259">
    <property type="entry name" value="MFS_trans_sf"/>
</dbReference>
<feature type="transmembrane region" description="Helical" evidence="6">
    <location>
        <begin position="158"/>
        <end position="178"/>
    </location>
</feature>
<feature type="transmembrane region" description="Helical" evidence="6">
    <location>
        <begin position="402"/>
        <end position="421"/>
    </location>
</feature>
<evidence type="ECO:0000256" key="6">
    <source>
        <dbReference type="SAM" id="Phobius"/>
    </source>
</evidence>
<dbReference type="Gene3D" id="1.20.1250.20">
    <property type="entry name" value="MFS general substrate transporter like domains"/>
    <property type="match status" value="1"/>
</dbReference>
<evidence type="ECO:0000256" key="1">
    <source>
        <dbReference type="ARBA" id="ARBA00004141"/>
    </source>
</evidence>
<keyword evidence="3 6" id="KW-1133">Transmembrane helix</keyword>
<keyword evidence="2 6" id="KW-0812">Transmembrane</keyword>
<feature type="domain" description="Major facilitator superfamily (MFS) profile" evidence="7">
    <location>
        <begin position="93"/>
        <end position="524"/>
    </location>
</feature>
<feature type="transmembrane region" description="Helical" evidence="6">
    <location>
        <begin position="363"/>
        <end position="381"/>
    </location>
</feature>
<accession>A0A9P8GAT6</accession>
<reference evidence="8" key="2">
    <citation type="submission" date="2021-08" db="EMBL/GenBank/DDBJ databases">
        <authorList>
            <person name="Gostincar C."/>
            <person name="Sun X."/>
            <person name="Song Z."/>
            <person name="Gunde-Cimerman N."/>
        </authorList>
    </citation>
    <scope>NUCLEOTIDE SEQUENCE</scope>
    <source>
        <strain evidence="8">EXF-8016</strain>
    </source>
</reference>
<feature type="transmembrane region" description="Helical" evidence="6">
    <location>
        <begin position="183"/>
        <end position="206"/>
    </location>
</feature>
<dbReference type="SUPFAM" id="SSF103473">
    <property type="entry name" value="MFS general substrate transporter"/>
    <property type="match status" value="1"/>
</dbReference>
<dbReference type="PROSITE" id="PS50850">
    <property type="entry name" value="MFS"/>
    <property type="match status" value="1"/>
</dbReference>
<proteinExistence type="predicted"/>
<evidence type="ECO:0000259" key="7">
    <source>
        <dbReference type="PROSITE" id="PS50850"/>
    </source>
</evidence>
<dbReference type="OrthoDB" id="3936150at2759"/>
<feature type="non-terminal residue" evidence="8">
    <location>
        <position position="531"/>
    </location>
</feature>
<evidence type="ECO:0000256" key="5">
    <source>
        <dbReference type="SAM" id="MobiDB-lite"/>
    </source>
</evidence>
<feature type="transmembrane region" description="Helical" evidence="6">
    <location>
        <begin position="433"/>
        <end position="454"/>
    </location>
</feature>
<dbReference type="CDD" id="cd17323">
    <property type="entry name" value="MFS_Tpo1_MDR_like"/>
    <property type="match status" value="1"/>
</dbReference>
<feature type="non-terminal residue" evidence="8">
    <location>
        <position position="1"/>
    </location>
</feature>
<dbReference type="EMBL" id="JAHFYH010000074">
    <property type="protein sequence ID" value="KAH0215280.1"/>
    <property type="molecule type" value="Genomic_DNA"/>
</dbReference>
<feature type="region of interest" description="Disordered" evidence="5">
    <location>
        <begin position="33"/>
        <end position="59"/>
    </location>
</feature>
<comment type="subcellular location">
    <subcellularLocation>
        <location evidence="1">Membrane</location>
        <topology evidence="1">Multi-pass membrane protein</topology>
    </subcellularLocation>
</comment>
<protein>
    <submittedName>
        <fullName evidence="8">MFS multidrug transporter-like protein</fullName>
    </submittedName>
</protein>
<feature type="transmembrane region" description="Helical" evidence="6">
    <location>
        <begin position="466"/>
        <end position="488"/>
    </location>
</feature>
<comment type="caution">
    <text evidence="8">The sequence shown here is derived from an EMBL/GenBank/DDBJ whole genome shotgun (WGS) entry which is preliminary data.</text>
</comment>
<dbReference type="Pfam" id="PF07690">
    <property type="entry name" value="MFS_1"/>
    <property type="match status" value="1"/>
</dbReference>
<name>A0A9P8GAT6_AURME</name>
<dbReference type="PANTHER" id="PTHR23502:SF36">
    <property type="entry name" value="MEMBRANE TRANSPORTER"/>
    <property type="match status" value="1"/>
</dbReference>
<evidence type="ECO:0000313" key="9">
    <source>
        <dbReference type="Proteomes" id="UP000767238"/>
    </source>
</evidence>
<sequence>AAGIPTWSPTVVLICRSTAYVWQSGRDAQFSADCGQQEKKGGSAPSSAHSEPLQSDLEARRASGTTPLDVLEQIKGTDEAHPMHWGLWKKWFVITVYCLLQVYVTMTSTMYVSVESLIQDKFPCTLQVVTLGQSMFIIGTAVGPVFLGPLSDLGGRKWVYVGSILLYAILNIGCALAYNLPMLIIFCFLVGVAGSTALSNVAGTIIDLFGAEDGAGQPMALFVLSSNYGASLGSPIGEWIGINPHMGWRWIFYMNIIWGGAFALVMCFMPETLPTIVIARAVKKRNTDDPNAKVIAAEMTKVNVFQEIRFVLTMALRIMCTEPIVIFLGFYNGFAYGLLFLYLDGVFDVFVDNNGLSYVGASLSYLNFCVGVTVMFIFVPVQTYLFRKDHLKHGKHRPEARFLTSLVTVWLFPVTLFWFAFTSNGKTSYWSPIVAGGVLGFCDPLLWLGMLNYLGDTYSNVAGSAVAAFLIPSFLIAAAMCHAGVAMFQNMSSTWAFATLAFISLGLVALVYILYFFGPLLRRRSKLATVY</sequence>
<feature type="transmembrane region" description="Helical" evidence="6">
    <location>
        <begin position="250"/>
        <end position="270"/>
    </location>
</feature>
<feature type="transmembrane region" description="Helical" evidence="6">
    <location>
        <begin position="91"/>
        <end position="112"/>
    </location>
</feature>
<reference evidence="8" key="1">
    <citation type="journal article" date="2021" name="J Fungi (Basel)">
        <title>Virulence traits and population genomics of the black yeast Aureobasidium melanogenum.</title>
        <authorList>
            <person name="Cernosa A."/>
            <person name="Sun X."/>
            <person name="Gostincar C."/>
            <person name="Fang C."/>
            <person name="Gunde-Cimerman N."/>
            <person name="Song Z."/>
        </authorList>
    </citation>
    <scope>NUCLEOTIDE SEQUENCE</scope>
    <source>
        <strain evidence="8">EXF-8016</strain>
    </source>
</reference>